<evidence type="ECO:0000313" key="1">
    <source>
        <dbReference type="EMBL" id="CAG8854697.1"/>
    </source>
</evidence>
<dbReference type="InterPro" id="IPR036412">
    <property type="entry name" value="HAD-like_sf"/>
</dbReference>
<name>A0ABN7XI85_GIGMA</name>
<feature type="non-terminal residue" evidence="1">
    <location>
        <position position="1"/>
    </location>
</feature>
<dbReference type="SUPFAM" id="SSF56784">
    <property type="entry name" value="HAD-like"/>
    <property type="match status" value="1"/>
</dbReference>
<feature type="non-terminal residue" evidence="1">
    <location>
        <position position="77"/>
    </location>
</feature>
<gene>
    <name evidence="1" type="ORF">GMARGA_LOCUS43518</name>
</gene>
<dbReference type="EMBL" id="CAJVQB010141416">
    <property type="protein sequence ID" value="CAG8854697.1"/>
    <property type="molecule type" value="Genomic_DNA"/>
</dbReference>
<dbReference type="InterPro" id="IPR023214">
    <property type="entry name" value="HAD_sf"/>
</dbReference>
<organism evidence="1 2">
    <name type="scientific">Gigaspora margarita</name>
    <dbReference type="NCBI Taxonomy" id="4874"/>
    <lineage>
        <taxon>Eukaryota</taxon>
        <taxon>Fungi</taxon>
        <taxon>Fungi incertae sedis</taxon>
        <taxon>Mucoromycota</taxon>
        <taxon>Glomeromycotina</taxon>
        <taxon>Glomeromycetes</taxon>
        <taxon>Diversisporales</taxon>
        <taxon>Gigasporaceae</taxon>
        <taxon>Gigaspora</taxon>
    </lineage>
</organism>
<dbReference type="Proteomes" id="UP000789901">
    <property type="component" value="Unassembled WGS sequence"/>
</dbReference>
<accession>A0ABN7XI85</accession>
<evidence type="ECO:0000313" key="2">
    <source>
        <dbReference type="Proteomes" id="UP000789901"/>
    </source>
</evidence>
<sequence>ELLKNLQKANIKLVIATNSTHNPNVEQKRKYVIALEQLKLQTSECLVIEDSCQGVERALDVGLNIILVMNEKYKQDY</sequence>
<protein>
    <submittedName>
        <fullName evidence="1">35290_t:CDS:1</fullName>
    </submittedName>
</protein>
<dbReference type="Gene3D" id="3.40.50.1000">
    <property type="entry name" value="HAD superfamily/HAD-like"/>
    <property type="match status" value="1"/>
</dbReference>
<comment type="caution">
    <text evidence="1">The sequence shown here is derived from an EMBL/GenBank/DDBJ whole genome shotgun (WGS) entry which is preliminary data.</text>
</comment>
<reference evidence="1 2" key="1">
    <citation type="submission" date="2021-06" db="EMBL/GenBank/DDBJ databases">
        <authorList>
            <person name="Kallberg Y."/>
            <person name="Tangrot J."/>
            <person name="Rosling A."/>
        </authorList>
    </citation>
    <scope>NUCLEOTIDE SEQUENCE [LARGE SCALE GENOMIC DNA]</scope>
    <source>
        <strain evidence="1 2">120-4 pot B 10/14</strain>
    </source>
</reference>
<keyword evidence="2" id="KW-1185">Reference proteome</keyword>
<proteinExistence type="predicted"/>